<keyword evidence="2 5" id="KW-0548">Nucleotidyltransferase</keyword>
<dbReference type="EMBL" id="JAMQOP010000002">
    <property type="protein sequence ID" value="MDS0299805.1"/>
    <property type="molecule type" value="Genomic_DNA"/>
</dbReference>
<sequence length="212" mass="22564">MQVVVPYAARDPKSRLADVLDADERRAFARAMRADVVDAVRAAGGTPTLLTTAPPESSEDPALDGVAVAVDDRPLTDAVDDALPEGPGETVAVVMADLALATPESLTRLFETTGDVAIAPGRGGGTNALVVRHPDFRVDYHGASYRDHRRIAADASLSVGVVDSMRLATDVDEPVDFAEVLLHGERRARDWLADAGFEVVVREGRVGVRRSE</sequence>
<gene>
    <name evidence="5 6" type="primary">cofC</name>
    <name evidence="6" type="ORF">NDI76_13735</name>
</gene>
<dbReference type="InterPro" id="IPR002835">
    <property type="entry name" value="CofC"/>
</dbReference>
<comment type="function">
    <text evidence="5">Guanylyltransferase that catalyzes the activation of (2S)-2-phospholactate (2-PL) as (2S)-lactyl-2-diphospho-5'-guanosine, via the condensation of 2-PL with GTP. It is involved in the biosynthesis of coenzyme F420, a hydride carrier cofactor.</text>
</comment>
<dbReference type="Gene3D" id="3.90.550.10">
    <property type="entry name" value="Spore Coat Polysaccharide Biosynthesis Protein SpsA, Chain A"/>
    <property type="match status" value="1"/>
</dbReference>
<dbReference type="PANTHER" id="PTHR40392">
    <property type="entry name" value="2-PHOSPHO-L-LACTATE GUANYLYLTRANSFERASE"/>
    <property type="match status" value="1"/>
</dbReference>
<reference evidence="6 7" key="1">
    <citation type="submission" date="2022-06" db="EMBL/GenBank/DDBJ databases">
        <title>Halogeometricum sp. a new haloarchaeum isolate from saline soil.</title>
        <authorList>
            <person name="Strakova D."/>
            <person name="Galisteo C."/>
            <person name="Sanchez-Porro C."/>
            <person name="Ventosa A."/>
        </authorList>
    </citation>
    <scope>NUCLEOTIDE SEQUENCE [LARGE SCALE GENOMIC DNA]</scope>
    <source>
        <strain evidence="6 7">S1BR25-6</strain>
    </source>
</reference>
<dbReference type="Pfam" id="PF01983">
    <property type="entry name" value="CofC"/>
    <property type="match status" value="1"/>
</dbReference>
<comment type="caution">
    <text evidence="6">The sequence shown here is derived from an EMBL/GenBank/DDBJ whole genome shotgun (WGS) entry which is preliminary data.</text>
</comment>
<dbReference type="SUPFAM" id="SSF53448">
    <property type="entry name" value="Nucleotide-diphospho-sugar transferases"/>
    <property type="match status" value="1"/>
</dbReference>
<dbReference type="HAMAP" id="MF_02114">
    <property type="entry name" value="CofC"/>
    <property type="match status" value="1"/>
</dbReference>
<keyword evidence="4 5" id="KW-0342">GTP-binding</keyword>
<evidence type="ECO:0000256" key="3">
    <source>
        <dbReference type="ARBA" id="ARBA00022741"/>
    </source>
</evidence>
<dbReference type="PANTHER" id="PTHR40392:SF1">
    <property type="entry name" value="2-PHOSPHO-L-LACTATE GUANYLYLTRANSFERASE"/>
    <property type="match status" value="1"/>
</dbReference>
<evidence type="ECO:0000256" key="5">
    <source>
        <dbReference type="HAMAP-Rule" id="MF_02114"/>
    </source>
</evidence>
<keyword evidence="7" id="KW-1185">Reference proteome</keyword>
<dbReference type="EC" id="2.7.7.68" evidence="5"/>
<name>A0ABU2GG88_9EURY</name>
<dbReference type="Gene3D" id="6.10.140.50">
    <property type="match status" value="1"/>
</dbReference>
<evidence type="ECO:0000313" key="7">
    <source>
        <dbReference type="Proteomes" id="UP001257060"/>
    </source>
</evidence>
<evidence type="ECO:0000256" key="4">
    <source>
        <dbReference type="ARBA" id="ARBA00023134"/>
    </source>
</evidence>
<dbReference type="InterPro" id="IPR029044">
    <property type="entry name" value="Nucleotide-diphossugar_trans"/>
</dbReference>
<organism evidence="6 7">
    <name type="scientific">Halogeometricum salsisoli</name>
    <dbReference type="NCBI Taxonomy" id="2950536"/>
    <lineage>
        <taxon>Archaea</taxon>
        <taxon>Methanobacteriati</taxon>
        <taxon>Methanobacteriota</taxon>
        <taxon>Stenosarchaea group</taxon>
        <taxon>Halobacteria</taxon>
        <taxon>Halobacteriales</taxon>
        <taxon>Haloferacaceae</taxon>
        <taxon>Halogeometricum</taxon>
    </lineage>
</organism>
<comment type="pathway">
    <text evidence="5">Cofactor biosynthesis; coenzyme F420 biosynthesis.</text>
</comment>
<evidence type="ECO:0000256" key="2">
    <source>
        <dbReference type="ARBA" id="ARBA00022695"/>
    </source>
</evidence>
<dbReference type="GO" id="GO:0043814">
    <property type="term" value="F:phospholactate guanylyltransferase activity"/>
    <property type="evidence" value="ECO:0007669"/>
    <property type="project" value="UniProtKB-EC"/>
</dbReference>
<protein>
    <recommendedName>
        <fullName evidence="5">2-phospho-L-lactate guanylyltransferase</fullName>
        <shortName evidence="5">LP guanylyltransferase</shortName>
        <ecNumber evidence="5">2.7.7.68</ecNumber>
    </recommendedName>
</protein>
<evidence type="ECO:0000313" key="6">
    <source>
        <dbReference type="EMBL" id="MDS0299805.1"/>
    </source>
</evidence>
<comment type="subunit">
    <text evidence="5">Homodimer.</text>
</comment>
<keyword evidence="1 5" id="KW-0808">Transferase</keyword>
<comment type="catalytic activity">
    <reaction evidence="5">
        <text>(2S)-2-phospholactate + GTP + H(+) = (2S)-lactyl-2-diphospho-5'-guanosine + diphosphate</text>
        <dbReference type="Rhea" id="RHEA:63424"/>
        <dbReference type="ChEBI" id="CHEBI:15378"/>
        <dbReference type="ChEBI" id="CHEBI:33019"/>
        <dbReference type="ChEBI" id="CHEBI:37565"/>
        <dbReference type="ChEBI" id="CHEBI:59435"/>
        <dbReference type="ChEBI" id="CHEBI:59906"/>
        <dbReference type="EC" id="2.7.7.68"/>
    </reaction>
</comment>
<evidence type="ECO:0000256" key="1">
    <source>
        <dbReference type="ARBA" id="ARBA00022679"/>
    </source>
</evidence>
<proteinExistence type="inferred from homology"/>
<keyword evidence="3 5" id="KW-0547">Nucleotide-binding</keyword>
<dbReference type="NCBIfam" id="TIGR03552">
    <property type="entry name" value="F420_cofC"/>
    <property type="match status" value="1"/>
</dbReference>
<dbReference type="Proteomes" id="UP001257060">
    <property type="component" value="Unassembled WGS sequence"/>
</dbReference>
<dbReference type="RefSeq" id="WP_310924659.1">
    <property type="nucleotide sequence ID" value="NZ_JAMQOP010000002.1"/>
</dbReference>
<accession>A0ABU2GG88</accession>
<comment type="similarity">
    <text evidence="5">Belongs to the CofC family.</text>
</comment>